<proteinExistence type="inferred from homology"/>
<name>A8NZ28_COPC7</name>
<evidence type="ECO:0000256" key="2">
    <source>
        <dbReference type="SAM" id="MobiDB-lite"/>
    </source>
</evidence>
<dbReference type="HOGENOM" id="CLU_030671_3_2_1"/>
<dbReference type="InterPro" id="IPR037175">
    <property type="entry name" value="KFase_sf"/>
</dbReference>
<feature type="region of interest" description="Disordered" evidence="2">
    <location>
        <begin position="1"/>
        <end position="23"/>
    </location>
</feature>
<dbReference type="GO" id="GO:0019441">
    <property type="term" value="P:L-tryptophan catabolic process to kynurenine"/>
    <property type="evidence" value="ECO:0007669"/>
    <property type="project" value="InterPro"/>
</dbReference>
<dbReference type="Pfam" id="PF04199">
    <property type="entry name" value="Cyclase"/>
    <property type="match status" value="1"/>
</dbReference>
<reference evidence="3 4" key="1">
    <citation type="journal article" date="2010" name="Proc. Natl. Acad. Sci. U.S.A.">
        <title>Insights into evolution of multicellular fungi from the assembled chromosomes of the mushroom Coprinopsis cinerea (Coprinus cinereus).</title>
        <authorList>
            <person name="Stajich J.E."/>
            <person name="Wilke S.K."/>
            <person name="Ahren D."/>
            <person name="Au C.H."/>
            <person name="Birren B.W."/>
            <person name="Borodovsky M."/>
            <person name="Burns C."/>
            <person name="Canback B."/>
            <person name="Casselton L.A."/>
            <person name="Cheng C.K."/>
            <person name="Deng J."/>
            <person name="Dietrich F.S."/>
            <person name="Fargo D.C."/>
            <person name="Farman M.L."/>
            <person name="Gathman A.C."/>
            <person name="Goldberg J."/>
            <person name="Guigo R."/>
            <person name="Hoegger P.J."/>
            <person name="Hooker J.B."/>
            <person name="Huggins A."/>
            <person name="James T.Y."/>
            <person name="Kamada T."/>
            <person name="Kilaru S."/>
            <person name="Kodira C."/>
            <person name="Kues U."/>
            <person name="Kupfer D."/>
            <person name="Kwan H.S."/>
            <person name="Lomsadze A."/>
            <person name="Li W."/>
            <person name="Lilly W.W."/>
            <person name="Ma L.J."/>
            <person name="Mackey A.J."/>
            <person name="Manning G."/>
            <person name="Martin F."/>
            <person name="Muraguchi H."/>
            <person name="Natvig D.O."/>
            <person name="Palmerini H."/>
            <person name="Ramesh M.A."/>
            <person name="Rehmeyer C.J."/>
            <person name="Roe B.A."/>
            <person name="Shenoy N."/>
            <person name="Stanke M."/>
            <person name="Ter-Hovhannisyan V."/>
            <person name="Tunlid A."/>
            <person name="Velagapudi R."/>
            <person name="Vision T.J."/>
            <person name="Zeng Q."/>
            <person name="Zolan M.E."/>
            <person name="Pukkila P.J."/>
        </authorList>
    </citation>
    <scope>NUCLEOTIDE SEQUENCE [LARGE SCALE GENOMIC DNA]</scope>
    <source>
        <strain evidence="4">Okayama-7 / 130 / ATCC MYA-4618 / FGSC 9003</strain>
    </source>
</reference>
<dbReference type="Gene3D" id="3.50.30.50">
    <property type="entry name" value="Putative cyclase"/>
    <property type="match status" value="1"/>
</dbReference>
<protein>
    <submittedName>
        <fullName evidence="3">Cyclase</fullName>
    </submittedName>
</protein>
<organism evidence="3 4">
    <name type="scientific">Coprinopsis cinerea (strain Okayama-7 / 130 / ATCC MYA-4618 / FGSC 9003)</name>
    <name type="common">Inky cap fungus</name>
    <name type="synonym">Hormographiella aspergillata</name>
    <dbReference type="NCBI Taxonomy" id="240176"/>
    <lineage>
        <taxon>Eukaryota</taxon>
        <taxon>Fungi</taxon>
        <taxon>Dikarya</taxon>
        <taxon>Basidiomycota</taxon>
        <taxon>Agaricomycotina</taxon>
        <taxon>Agaricomycetes</taxon>
        <taxon>Agaricomycetidae</taxon>
        <taxon>Agaricales</taxon>
        <taxon>Agaricineae</taxon>
        <taxon>Psathyrellaceae</taxon>
        <taxon>Coprinopsis</taxon>
    </lineage>
</organism>
<evidence type="ECO:0000313" key="4">
    <source>
        <dbReference type="Proteomes" id="UP000001861"/>
    </source>
</evidence>
<dbReference type="EMBL" id="AACS02000005">
    <property type="protein sequence ID" value="EAU84212.2"/>
    <property type="molecule type" value="Genomic_DNA"/>
</dbReference>
<dbReference type="GO" id="GO:0004061">
    <property type="term" value="F:arylformamidase activity"/>
    <property type="evidence" value="ECO:0007669"/>
    <property type="project" value="InterPro"/>
</dbReference>
<comment type="caution">
    <text evidence="3">The sequence shown here is derived from an EMBL/GenBank/DDBJ whole genome shotgun (WGS) entry which is preliminary data.</text>
</comment>
<dbReference type="OMA" id="LHYRADG"/>
<evidence type="ECO:0000313" key="3">
    <source>
        <dbReference type="EMBL" id="EAU84212.2"/>
    </source>
</evidence>
<dbReference type="VEuPathDB" id="FungiDB:CC1G_08142"/>
<sequence length="273" mass="29550">MTSISNPRIIDLTHPLSPSTTPRTIYPGDPDFQLTPHATISKDGYSVHNLSMGTQSGTHIDAPCHFVEGGRSIDQIGLDELVGRACIVDFTRGDYGRPGRRQKLDWGDLENVWKGTSSSTTLEGHLRSSDYKIFIVNTGWSEQALANSPFDQSTFFAHPYFSSSVATRLLDIGIKVFGTDVPNPDETPFQKAGTEGQDASEGKSGELEGGSNGYAFHEVFLGGGGLIVENMANLRALEDRNGGEWVVNVIPLKLEGTDGSPVRAFAYRQAEVG</sequence>
<dbReference type="KEGG" id="cci:CC1G_08142"/>
<evidence type="ECO:0000256" key="1">
    <source>
        <dbReference type="ARBA" id="ARBA00007865"/>
    </source>
</evidence>
<dbReference type="RefSeq" id="XP_001837588.2">
    <property type="nucleotide sequence ID" value="XM_001837536.2"/>
</dbReference>
<dbReference type="eggNOG" id="ENOG502S2TT">
    <property type="taxonomic scope" value="Eukaryota"/>
</dbReference>
<dbReference type="AlphaFoldDB" id="A8NZ28"/>
<comment type="similarity">
    <text evidence="1">Belongs to the Cyclase 1 superfamily.</text>
</comment>
<dbReference type="PANTHER" id="PTHR31118:SF12">
    <property type="entry name" value="CYCLASE-LIKE PROTEIN 2"/>
    <property type="match status" value="1"/>
</dbReference>
<feature type="region of interest" description="Disordered" evidence="2">
    <location>
        <begin position="181"/>
        <end position="208"/>
    </location>
</feature>
<dbReference type="InterPro" id="IPR007325">
    <property type="entry name" value="KFase/CYL"/>
</dbReference>
<dbReference type="Proteomes" id="UP000001861">
    <property type="component" value="Unassembled WGS sequence"/>
</dbReference>
<keyword evidence="4" id="KW-1185">Reference proteome</keyword>
<dbReference type="STRING" id="240176.A8NZ28"/>
<dbReference type="OrthoDB" id="7108654at2759"/>
<dbReference type="GeneID" id="6014148"/>
<dbReference type="SUPFAM" id="SSF102198">
    <property type="entry name" value="Putative cyclase"/>
    <property type="match status" value="1"/>
</dbReference>
<accession>A8NZ28</accession>
<dbReference type="InParanoid" id="A8NZ28"/>
<gene>
    <name evidence="3" type="ORF">CC1G_08142</name>
</gene>
<dbReference type="PANTHER" id="PTHR31118">
    <property type="entry name" value="CYCLASE-LIKE PROTEIN 2"/>
    <property type="match status" value="1"/>
</dbReference>